<feature type="region of interest" description="Disordered" evidence="1">
    <location>
        <begin position="467"/>
        <end position="549"/>
    </location>
</feature>
<evidence type="ECO:0000256" key="1">
    <source>
        <dbReference type="SAM" id="MobiDB-lite"/>
    </source>
</evidence>
<comment type="caution">
    <text evidence="2">The sequence shown here is derived from an EMBL/GenBank/DDBJ whole genome shotgun (WGS) entry which is preliminary data.</text>
</comment>
<dbReference type="AlphaFoldDB" id="A0A8H7GKZ8"/>
<accession>A0A8H7GKZ8</accession>
<dbReference type="EMBL" id="JACBPP010000009">
    <property type="protein sequence ID" value="KAF7999375.1"/>
    <property type="molecule type" value="Genomic_DNA"/>
</dbReference>
<feature type="compositionally biased region" description="Polar residues" evidence="1">
    <location>
        <begin position="486"/>
        <end position="500"/>
    </location>
</feature>
<proteinExistence type="predicted"/>
<evidence type="ECO:0000313" key="2">
    <source>
        <dbReference type="EMBL" id="KAF7999375.1"/>
    </source>
</evidence>
<feature type="compositionally biased region" description="Polar residues" evidence="1">
    <location>
        <begin position="535"/>
        <end position="549"/>
    </location>
</feature>
<feature type="region of interest" description="Disordered" evidence="1">
    <location>
        <begin position="360"/>
        <end position="434"/>
    </location>
</feature>
<gene>
    <name evidence="2" type="ORF">HF325_006051</name>
</gene>
<feature type="region of interest" description="Disordered" evidence="1">
    <location>
        <begin position="193"/>
        <end position="256"/>
    </location>
</feature>
<organism evidence="2 3">
    <name type="scientific">Metschnikowia pulcherrima</name>
    <dbReference type="NCBI Taxonomy" id="27326"/>
    <lineage>
        <taxon>Eukaryota</taxon>
        <taxon>Fungi</taxon>
        <taxon>Dikarya</taxon>
        <taxon>Ascomycota</taxon>
        <taxon>Saccharomycotina</taxon>
        <taxon>Pichiomycetes</taxon>
        <taxon>Metschnikowiaceae</taxon>
        <taxon>Metschnikowia</taxon>
    </lineage>
</organism>
<keyword evidence="3" id="KW-1185">Reference proteome</keyword>
<sequence length="1014" mass="112581">METVVSLDVAEPLAAKFAAATQHHGLSPTEKLSSRFGLATPSSADDGFSYTLSPPVLRLRCKSPVQEPLVTPQSPALHTEREPLETFQTELDTGKKRALKRSGCMIRPLSVDLTDFFPAVTVPNGDVSPIFYAGLTFDLVSSEVESVLTFTTPLSGSSKRRKVFVSPETHLSNTDSLESGLLGAAKSIVVENQSQEKMESTSDDHIKASSSPSPLGPGPGEPSEFTEQAEPAIHAETSQETPLADAGQSENIEPEADPIGRQGYLGPRPANYIPENPDAPIMFGPEVFEMPEMWAHSSGHFMGKAGVPEPILLKFLTETPRLRMKDVENPNFFLYTLADLAAGTPRHIVEEIRAKEKAERQKLLTQRKPAEMTPSDYLDSLCSSPARATEAKPHVNSICEAENQGPVGEGRSSDLSSADVPQPESGQVKAPVLAEETPARNETIGIANDLQLEGSHSSETTVQEIVVVEKGKDSPQSELTGDETSGENASLLNAISQSNEETLEESCLRGASAGKESEVHSEKENSDSEDAFQPTEASVDSCESSDSPEQLLSMADLAARKLILEASSPDGALDEWMYPPRHGDSESDQIKGALSTAHEVHSELQPLFDPHFEGLVLEYEHQIEEPPSPERLLVNDEVVRESKWTPPRAATPVRPTPVSESDLGKRFEHFTYLMSFLESSSETYRKRLNFATSLWIRTKLLIMQIADEPKLAGTIQPKLVRFEGDDDRNSLSGSESTWTVDVPNTASDYSMHSSNDSVFSSDFEAELVRINEKIRAYRRDTLIDIVGDFARLFLHFLDNQVHPCNNKLYNLIHEILLIKKMRTELYSMSKGTVNEIEILHESMTNNDIIDRDYWTNRLETCATKFINMHVEFMNVERQLHLLEENFETILDDIVDNIVTIKKVRRRVLKIFSRFSRIYTGDVELALETLVNVFLQRTLWHSQVHPGEMKDLLKNDMCVLESGSFSCLMINNLIHDALPYISATLQIYAPKMILQDIEQNDEPHGGVDDIDMHSI</sequence>
<feature type="compositionally biased region" description="Basic and acidic residues" evidence="1">
    <location>
        <begin position="515"/>
        <end position="526"/>
    </location>
</feature>
<dbReference type="Proteomes" id="UP000649328">
    <property type="component" value="Unassembled WGS sequence"/>
</dbReference>
<protein>
    <submittedName>
        <fullName evidence="2">Uncharacterized protein</fullName>
    </submittedName>
</protein>
<reference evidence="2" key="1">
    <citation type="submission" date="2020-10" db="EMBL/GenBank/DDBJ databases">
        <title>The Whole-Genome Sequence of Metschnikowia persimmonesis, a Novel Endophytic Yeast Species Isolated from Medicinal Plant Diospyros kaki Thumb.</title>
        <authorList>
            <person name="Rahmat E."/>
            <person name="Kang Y."/>
        </authorList>
    </citation>
    <scope>NUCLEOTIDE SEQUENCE</scope>
    <source>
        <strain evidence="2">KIOM G15050</strain>
    </source>
</reference>
<dbReference type="OrthoDB" id="10343728at2759"/>
<feature type="compositionally biased region" description="Basic and acidic residues" evidence="1">
    <location>
        <begin position="194"/>
        <end position="207"/>
    </location>
</feature>
<evidence type="ECO:0000313" key="3">
    <source>
        <dbReference type="Proteomes" id="UP000649328"/>
    </source>
</evidence>
<name>A0A8H7GKZ8_9ASCO</name>